<keyword evidence="2" id="KW-1133">Transmembrane helix</keyword>
<comment type="caution">
    <text evidence="3">The sequence shown here is derived from an EMBL/GenBank/DDBJ whole genome shotgun (WGS) entry which is preliminary data.</text>
</comment>
<evidence type="ECO:0000313" key="4">
    <source>
        <dbReference type="Proteomes" id="UP001287356"/>
    </source>
</evidence>
<evidence type="ECO:0000313" key="3">
    <source>
        <dbReference type="EMBL" id="KAK3358339.1"/>
    </source>
</evidence>
<organism evidence="3 4">
    <name type="scientific">Lasiosphaeria ovina</name>
    <dbReference type="NCBI Taxonomy" id="92902"/>
    <lineage>
        <taxon>Eukaryota</taxon>
        <taxon>Fungi</taxon>
        <taxon>Dikarya</taxon>
        <taxon>Ascomycota</taxon>
        <taxon>Pezizomycotina</taxon>
        <taxon>Sordariomycetes</taxon>
        <taxon>Sordariomycetidae</taxon>
        <taxon>Sordariales</taxon>
        <taxon>Lasiosphaeriaceae</taxon>
        <taxon>Lasiosphaeria</taxon>
    </lineage>
</organism>
<keyword evidence="4" id="KW-1185">Reference proteome</keyword>
<keyword evidence="2" id="KW-0812">Transmembrane</keyword>
<reference evidence="3" key="1">
    <citation type="journal article" date="2023" name="Mol. Phylogenet. Evol.">
        <title>Genome-scale phylogeny and comparative genomics of the fungal order Sordariales.</title>
        <authorList>
            <person name="Hensen N."/>
            <person name="Bonometti L."/>
            <person name="Westerberg I."/>
            <person name="Brannstrom I.O."/>
            <person name="Guillou S."/>
            <person name="Cros-Aarteil S."/>
            <person name="Calhoun S."/>
            <person name="Haridas S."/>
            <person name="Kuo A."/>
            <person name="Mondo S."/>
            <person name="Pangilinan J."/>
            <person name="Riley R."/>
            <person name="LaButti K."/>
            <person name="Andreopoulos B."/>
            <person name="Lipzen A."/>
            <person name="Chen C."/>
            <person name="Yan M."/>
            <person name="Daum C."/>
            <person name="Ng V."/>
            <person name="Clum A."/>
            <person name="Steindorff A."/>
            <person name="Ohm R.A."/>
            <person name="Martin F."/>
            <person name="Silar P."/>
            <person name="Natvig D.O."/>
            <person name="Lalanne C."/>
            <person name="Gautier V."/>
            <person name="Ament-Velasquez S.L."/>
            <person name="Kruys A."/>
            <person name="Hutchinson M.I."/>
            <person name="Powell A.J."/>
            <person name="Barry K."/>
            <person name="Miller A.N."/>
            <person name="Grigoriev I.V."/>
            <person name="Debuchy R."/>
            <person name="Gladieux P."/>
            <person name="Hiltunen Thoren M."/>
            <person name="Johannesson H."/>
        </authorList>
    </citation>
    <scope>NUCLEOTIDE SEQUENCE</scope>
    <source>
        <strain evidence="3">CBS 958.72</strain>
    </source>
</reference>
<dbReference type="EMBL" id="JAULSN010000017">
    <property type="protein sequence ID" value="KAK3358339.1"/>
    <property type="molecule type" value="Genomic_DNA"/>
</dbReference>
<evidence type="ECO:0000256" key="1">
    <source>
        <dbReference type="SAM" id="MobiDB-lite"/>
    </source>
</evidence>
<sequence length="405" mass="45527">MKSSPRETKAVVKRHLGKEDEPLLDPLGDDACKTNVGSQTATALRTYIKKASAWFRPRARQTKKITYIDAGFGYNNPSDETSVPAWGDIIRLDDHTVVERLSAKVRKPLAAVEAMKEHDHGGPKGRTGLLPSSLGVSSIRYHRFNVDHGLQDVELFEHKKRQEVEVDTEAYLNTLPQESRNHHLGKGADGGLDAMIDQFVNWQPALHPGTRLWNGAKVEALACLRNALVALFVVALLLVALLLVALPWRDGKSYKEIPLPHLPFPSLSPSQFSKHTPGSQLYSPFKITMSSSITYPDDGFQVLAKWSKRWQNLQGEHNMLIPTYENFSDRRGGRTAWSSAVTISSRRFEARHFYAGGEYMNNNAWEDAAEVALKSTFPELYNEILHNQAFVILCSSWIRSDCSYR</sequence>
<reference evidence="3" key="2">
    <citation type="submission" date="2023-06" db="EMBL/GenBank/DDBJ databases">
        <authorList>
            <consortium name="Lawrence Berkeley National Laboratory"/>
            <person name="Haridas S."/>
            <person name="Hensen N."/>
            <person name="Bonometti L."/>
            <person name="Westerberg I."/>
            <person name="Brannstrom I.O."/>
            <person name="Guillou S."/>
            <person name="Cros-Aarteil S."/>
            <person name="Calhoun S."/>
            <person name="Kuo A."/>
            <person name="Mondo S."/>
            <person name="Pangilinan J."/>
            <person name="Riley R."/>
            <person name="Labutti K."/>
            <person name="Andreopoulos B."/>
            <person name="Lipzen A."/>
            <person name="Chen C."/>
            <person name="Yanf M."/>
            <person name="Daum C."/>
            <person name="Ng V."/>
            <person name="Clum A."/>
            <person name="Steindorff A."/>
            <person name="Ohm R."/>
            <person name="Martin F."/>
            <person name="Silar P."/>
            <person name="Natvig D."/>
            <person name="Lalanne C."/>
            <person name="Gautier V."/>
            <person name="Ament-Velasquez S.L."/>
            <person name="Kruys A."/>
            <person name="Hutchinson M.I."/>
            <person name="Powell A.J."/>
            <person name="Barry K."/>
            <person name="Miller A.N."/>
            <person name="Grigoriev I.V."/>
            <person name="Debuchy R."/>
            <person name="Gladieux P."/>
            <person name="Thoren M.H."/>
            <person name="Johannesson H."/>
        </authorList>
    </citation>
    <scope>NUCLEOTIDE SEQUENCE</scope>
    <source>
        <strain evidence="3">CBS 958.72</strain>
    </source>
</reference>
<dbReference type="Proteomes" id="UP001287356">
    <property type="component" value="Unassembled WGS sequence"/>
</dbReference>
<evidence type="ECO:0000256" key="2">
    <source>
        <dbReference type="SAM" id="Phobius"/>
    </source>
</evidence>
<dbReference type="PANTHER" id="PTHR42030">
    <property type="entry name" value="DRBM DOMAIN-CONTAINING PROTEIN"/>
    <property type="match status" value="1"/>
</dbReference>
<feature type="compositionally biased region" description="Basic and acidic residues" evidence="1">
    <location>
        <begin position="1"/>
        <end position="10"/>
    </location>
</feature>
<keyword evidence="2" id="KW-0472">Membrane</keyword>
<name>A0AAE0JRI3_9PEZI</name>
<proteinExistence type="predicted"/>
<dbReference type="PANTHER" id="PTHR42030:SF1">
    <property type="entry name" value="DRBM DOMAIN-CONTAINING PROTEIN"/>
    <property type="match status" value="1"/>
</dbReference>
<feature type="region of interest" description="Disordered" evidence="1">
    <location>
        <begin position="1"/>
        <end position="25"/>
    </location>
</feature>
<dbReference type="AlphaFoldDB" id="A0AAE0JRI3"/>
<feature type="transmembrane region" description="Helical" evidence="2">
    <location>
        <begin position="227"/>
        <end position="246"/>
    </location>
</feature>
<gene>
    <name evidence="3" type="ORF">B0T24DRAFT_600223</name>
</gene>
<protein>
    <submittedName>
        <fullName evidence="3">Uncharacterized protein</fullName>
    </submittedName>
</protein>
<accession>A0AAE0JRI3</accession>